<comment type="subcellular location">
    <subcellularLocation>
        <location evidence="1">Cell membrane</location>
        <topology evidence="1">Multi-pass membrane protein</topology>
    </subcellularLocation>
</comment>
<dbReference type="GeneID" id="17301927"/>
<name>L1JAA6_GUITC</name>
<dbReference type="PANTHER" id="PTHR11453">
    <property type="entry name" value="ANION EXCHANGE PROTEIN"/>
    <property type="match status" value="1"/>
</dbReference>
<evidence type="ECO:0000256" key="4">
    <source>
        <dbReference type="ARBA" id="ARBA00022475"/>
    </source>
</evidence>
<feature type="transmembrane region" description="Helical" evidence="8">
    <location>
        <begin position="276"/>
        <end position="295"/>
    </location>
</feature>
<evidence type="ECO:0000256" key="5">
    <source>
        <dbReference type="ARBA" id="ARBA00022692"/>
    </source>
</evidence>
<feature type="transmembrane region" description="Helical" evidence="8">
    <location>
        <begin position="235"/>
        <end position="256"/>
    </location>
</feature>
<sequence length="540" mass="58433">MAAKFALRLLAVVLLIDGSISLPILSQLSHPLLILRPPRGEKSASGAAALRASHVPPPPLVRGFGEGLREDVSSRSKLYWSDIKDGLKLQTLSTVAFLFFACLAPALAFGGLMSGMTGGNIGTVEYLMSTGICGMVYAAFSGQPLTIIGSTGPVLAFTAVLYQFSLSMGLPFLPLYAWTGLWSSLFLLMGSFFSFSNVVARLTRFTDEIFSLLISFIFIFEAVKESWKLFAVARTPAAFNIASSSLILASSAFLTATSLSKLRATKFFNKSLRDTISNFAPTIGVALAWFIGMQFKSNFGISLSGLDVPAALSTTSGRPWLIDLMELPLWARFASAVPAFMATILLFMDQNITVRLVNSDKHKLKKGHGYDLDLLIIALLTGGCSVIGFPWLVAATVRSLAHVRANTVYQSGTTNVQGVLEQRVTGFLIHLLIALSILFLRPTLATVPKCVMTGLFMYLGASSLGGVDMWERMKLLISERVNDNKFLWKDKLIPSTVLSSFTLIQMACLASMFLVKESAIGVFFPVLIAGLGPVRSLLSQ</sequence>
<comment type="similarity">
    <text evidence="2">Belongs to the anion exchanger (TC 2.A.31) family.</text>
</comment>
<dbReference type="KEGG" id="gtt:GUITHDRAFT_71458"/>
<evidence type="ECO:0000256" key="7">
    <source>
        <dbReference type="ARBA" id="ARBA00023136"/>
    </source>
</evidence>
<proteinExistence type="inferred from homology"/>
<gene>
    <name evidence="11" type="ORF">GUITHDRAFT_71458</name>
</gene>
<evidence type="ECO:0000256" key="8">
    <source>
        <dbReference type="SAM" id="Phobius"/>
    </source>
</evidence>
<dbReference type="Gene3D" id="1.10.287.570">
    <property type="entry name" value="Helical hairpin bin"/>
    <property type="match status" value="1"/>
</dbReference>
<feature type="transmembrane region" description="Helical" evidence="8">
    <location>
        <begin position="176"/>
        <end position="199"/>
    </location>
</feature>
<evidence type="ECO:0000313" key="13">
    <source>
        <dbReference type="Proteomes" id="UP000011087"/>
    </source>
</evidence>
<keyword evidence="3" id="KW-0813">Transport</keyword>
<dbReference type="EMBL" id="JH993000">
    <property type="protein sequence ID" value="EKX45247.1"/>
    <property type="molecule type" value="Genomic_DNA"/>
</dbReference>
<evidence type="ECO:0000256" key="1">
    <source>
        <dbReference type="ARBA" id="ARBA00004651"/>
    </source>
</evidence>
<feature type="domain" description="Bicarbonate transporter-like transmembrane" evidence="10">
    <location>
        <begin position="240"/>
        <end position="538"/>
    </location>
</feature>
<dbReference type="InterPro" id="IPR011531">
    <property type="entry name" value="HCO3_transpt-like_TM_dom"/>
</dbReference>
<evidence type="ECO:0000259" key="10">
    <source>
        <dbReference type="Pfam" id="PF00955"/>
    </source>
</evidence>
<dbReference type="STRING" id="905079.L1JAA6"/>
<dbReference type="OMA" id="SLMHTEK"/>
<feature type="transmembrane region" description="Helical" evidence="8">
    <location>
        <begin position="146"/>
        <end position="164"/>
    </location>
</feature>
<evidence type="ECO:0000313" key="12">
    <source>
        <dbReference type="EnsemblProtists" id="EKX45247"/>
    </source>
</evidence>
<evidence type="ECO:0000256" key="2">
    <source>
        <dbReference type="ARBA" id="ARBA00010993"/>
    </source>
</evidence>
<keyword evidence="7 8" id="KW-0472">Membrane</keyword>
<keyword evidence="9" id="KW-0732">Signal</keyword>
<dbReference type="PaxDb" id="55529-EKX45247"/>
<dbReference type="Proteomes" id="UP000011087">
    <property type="component" value="Unassembled WGS sequence"/>
</dbReference>
<dbReference type="GO" id="GO:0005886">
    <property type="term" value="C:plasma membrane"/>
    <property type="evidence" value="ECO:0007669"/>
    <property type="project" value="UniProtKB-SubCell"/>
</dbReference>
<keyword evidence="4" id="KW-1003">Cell membrane</keyword>
<dbReference type="InterPro" id="IPR003020">
    <property type="entry name" value="HCO3_transpt_euk"/>
</dbReference>
<feature type="signal peptide" evidence="9">
    <location>
        <begin position="1"/>
        <end position="21"/>
    </location>
</feature>
<feature type="chain" id="PRO_5008771054" description="Bicarbonate transporter-like transmembrane domain-containing protein" evidence="9">
    <location>
        <begin position="22"/>
        <end position="540"/>
    </location>
</feature>
<dbReference type="PRINTS" id="PR01231">
    <property type="entry name" value="HCO3TRNSPORT"/>
</dbReference>
<dbReference type="EnsemblProtists" id="EKX45247">
    <property type="protein sequence ID" value="EKX45247"/>
    <property type="gene ID" value="GUITHDRAFT_71458"/>
</dbReference>
<evidence type="ECO:0000256" key="6">
    <source>
        <dbReference type="ARBA" id="ARBA00022989"/>
    </source>
</evidence>
<feature type="domain" description="Bicarbonate transporter-like transmembrane" evidence="10">
    <location>
        <begin position="64"/>
        <end position="232"/>
    </location>
</feature>
<dbReference type="GO" id="GO:0050801">
    <property type="term" value="P:monoatomic ion homeostasis"/>
    <property type="evidence" value="ECO:0007669"/>
    <property type="project" value="TreeGrafter"/>
</dbReference>
<reference evidence="11 13" key="1">
    <citation type="journal article" date="2012" name="Nature">
        <title>Algal genomes reveal evolutionary mosaicism and the fate of nucleomorphs.</title>
        <authorList>
            <consortium name="DOE Joint Genome Institute"/>
            <person name="Curtis B.A."/>
            <person name="Tanifuji G."/>
            <person name="Burki F."/>
            <person name="Gruber A."/>
            <person name="Irimia M."/>
            <person name="Maruyama S."/>
            <person name="Arias M.C."/>
            <person name="Ball S.G."/>
            <person name="Gile G.H."/>
            <person name="Hirakawa Y."/>
            <person name="Hopkins J.F."/>
            <person name="Kuo A."/>
            <person name="Rensing S.A."/>
            <person name="Schmutz J."/>
            <person name="Symeonidi A."/>
            <person name="Elias M."/>
            <person name="Eveleigh R.J."/>
            <person name="Herman E.K."/>
            <person name="Klute M.J."/>
            <person name="Nakayama T."/>
            <person name="Obornik M."/>
            <person name="Reyes-Prieto A."/>
            <person name="Armbrust E.V."/>
            <person name="Aves S.J."/>
            <person name="Beiko R.G."/>
            <person name="Coutinho P."/>
            <person name="Dacks J.B."/>
            <person name="Durnford D.G."/>
            <person name="Fast N.M."/>
            <person name="Green B.R."/>
            <person name="Grisdale C.J."/>
            <person name="Hempel F."/>
            <person name="Henrissat B."/>
            <person name="Hoppner M.P."/>
            <person name="Ishida K."/>
            <person name="Kim E."/>
            <person name="Koreny L."/>
            <person name="Kroth P.G."/>
            <person name="Liu Y."/>
            <person name="Malik S.B."/>
            <person name="Maier U.G."/>
            <person name="McRose D."/>
            <person name="Mock T."/>
            <person name="Neilson J.A."/>
            <person name="Onodera N.T."/>
            <person name="Poole A.M."/>
            <person name="Pritham E.J."/>
            <person name="Richards T.A."/>
            <person name="Rocap G."/>
            <person name="Roy S.W."/>
            <person name="Sarai C."/>
            <person name="Schaack S."/>
            <person name="Shirato S."/>
            <person name="Slamovits C.H."/>
            <person name="Spencer D.F."/>
            <person name="Suzuki S."/>
            <person name="Worden A.Z."/>
            <person name="Zauner S."/>
            <person name="Barry K."/>
            <person name="Bell C."/>
            <person name="Bharti A.K."/>
            <person name="Crow J.A."/>
            <person name="Grimwood J."/>
            <person name="Kramer R."/>
            <person name="Lindquist E."/>
            <person name="Lucas S."/>
            <person name="Salamov A."/>
            <person name="McFadden G.I."/>
            <person name="Lane C.E."/>
            <person name="Keeling P.J."/>
            <person name="Gray M.W."/>
            <person name="Grigoriev I.V."/>
            <person name="Archibald J.M."/>
        </authorList>
    </citation>
    <scope>NUCLEOTIDE SEQUENCE</scope>
    <source>
        <strain evidence="11 13">CCMP2712</strain>
    </source>
</reference>
<dbReference type="AlphaFoldDB" id="L1JAA6"/>
<dbReference type="HOGENOM" id="CLU_002289_6_4_1"/>
<feature type="transmembrane region" description="Helical" evidence="8">
    <location>
        <begin position="89"/>
        <end position="112"/>
    </location>
</feature>
<feature type="transmembrane region" description="Helical" evidence="8">
    <location>
        <begin position="492"/>
        <end position="514"/>
    </location>
</feature>
<organism evidence="11">
    <name type="scientific">Guillardia theta (strain CCMP2712)</name>
    <name type="common">Cryptophyte</name>
    <dbReference type="NCBI Taxonomy" id="905079"/>
    <lineage>
        <taxon>Eukaryota</taxon>
        <taxon>Cryptophyceae</taxon>
        <taxon>Pyrenomonadales</taxon>
        <taxon>Geminigeraceae</taxon>
        <taxon>Guillardia</taxon>
    </lineage>
</organism>
<keyword evidence="13" id="KW-1185">Reference proteome</keyword>
<dbReference type="Pfam" id="PF00955">
    <property type="entry name" value="HCO3_cotransp"/>
    <property type="match status" value="2"/>
</dbReference>
<dbReference type="FunFam" id="1.10.287.570:FF:000001">
    <property type="entry name" value="Anion exchange protein"/>
    <property type="match status" value="1"/>
</dbReference>
<dbReference type="OrthoDB" id="429572at2759"/>
<dbReference type="eggNOG" id="KOG1172">
    <property type="taxonomic scope" value="Eukaryota"/>
</dbReference>
<keyword evidence="5 8" id="KW-0812">Transmembrane</keyword>
<feature type="transmembrane region" description="Helical" evidence="8">
    <location>
        <begin position="520"/>
        <end position="538"/>
    </location>
</feature>
<protein>
    <recommendedName>
        <fullName evidence="10">Bicarbonate transporter-like transmembrane domain-containing protein</fullName>
    </recommendedName>
</protein>
<evidence type="ECO:0000313" key="11">
    <source>
        <dbReference type="EMBL" id="EKX45247.1"/>
    </source>
</evidence>
<reference evidence="13" key="2">
    <citation type="submission" date="2012-11" db="EMBL/GenBank/DDBJ databases">
        <authorList>
            <person name="Kuo A."/>
            <person name="Curtis B.A."/>
            <person name="Tanifuji G."/>
            <person name="Burki F."/>
            <person name="Gruber A."/>
            <person name="Irimia M."/>
            <person name="Maruyama S."/>
            <person name="Arias M.C."/>
            <person name="Ball S.G."/>
            <person name="Gile G.H."/>
            <person name="Hirakawa Y."/>
            <person name="Hopkins J.F."/>
            <person name="Rensing S.A."/>
            <person name="Schmutz J."/>
            <person name="Symeonidi A."/>
            <person name="Elias M."/>
            <person name="Eveleigh R.J."/>
            <person name="Herman E.K."/>
            <person name="Klute M.J."/>
            <person name="Nakayama T."/>
            <person name="Obornik M."/>
            <person name="Reyes-Prieto A."/>
            <person name="Armbrust E.V."/>
            <person name="Aves S.J."/>
            <person name="Beiko R.G."/>
            <person name="Coutinho P."/>
            <person name="Dacks J.B."/>
            <person name="Durnford D.G."/>
            <person name="Fast N.M."/>
            <person name="Green B.R."/>
            <person name="Grisdale C."/>
            <person name="Hempe F."/>
            <person name="Henrissat B."/>
            <person name="Hoppner M.P."/>
            <person name="Ishida K.-I."/>
            <person name="Kim E."/>
            <person name="Koreny L."/>
            <person name="Kroth P.G."/>
            <person name="Liu Y."/>
            <person name="Malik S.-B."/>
            <person name="Maier U.G."/>
            <person name="McRose D."/>
            <person name="Mock T."/>
            <person name="Neilson J.A."/>
            <person name="Onodera N.T."/>
            <person name="Poole A.M."/>
            <person name="Pritham E.J."/>
            <person name="Richards T.A."/>
            <person name="Rocap G."/>
            <person name="Roy S.W."/>
            <person name="Sarai C."/>
            <person name="Schaack S."/>
            <person name="Shirato S."/>
            <person name="Slamovits C.H."/>
            <person name="Spencer D.F."/>
            <person name="Suzuki S."/>
            <person name="Worden A.Z."/>
            <person name="Zauner S."/>
            <person name="Barry K."/>
            <person name="Bell C."/>
            <person name="Bharti A.K."/>
            <person name="Crow J.A."/>
            <person name="Grimwood J."/>
            <person name="Kramer R."/>
            <person name="Lindquist E."/>
            <person name="Lucas S."/>
            <person name="Salamov A."/>
            <person name="McFadden G.I."/>
            <person name="Lane C.E."/>
            <person name="Keeling P.J."/>
            <person name="Gray M.W."/>
            <person name="Grigoriev I.V."/>
            <person name="Archibald J.M."/>
        </authorList>
    </citation>
    <scope>NUCLEOTIDE SEQUENCE</scope>
    <source>
        <strain evidence="13">CCMP2712</strain>
    </source>
</reference>
<feature type="non-terminal residue" evidence="11">
    <location>
        <position position="1"/>
    </location>
</feature>
<feature type="transmembrane region" description="Helical" evidence="8">
    <location>
        <begin position="205"/>
        <end position="223"/>
    </location>
</feature>
<dbReference type="PANTHER" id="PTHR11453:SF127">
    <property type="entry name" value="SOLUTE CARRIER FAMILY 4 MEMBER 11"/>
    <property type="match status" value="1"/>
</dbReference>
<dbReference type="RefSeq" id="XP_005832227.1">
    <property type="nucleotide sequence ID" value="XM_005832170.1"/>
</dbReference>
<keyword evidence="6 8" id="KW-1133">Transmembrane helix</keyword>
<feature type="transmembrane region" description="Helical" evidence="8">
    <location>
        <begin position="427"/>
        <end position="445"/>
    </location>
</feature>
<evidence type="ECO:0000256" key="3">
    <source>
        <dbReference type="ARBA" id="ARBA00022448"/>
    </source>
</evidence>
<dbReference type="GO" id="GO:0005452">
    <property type="term" value="F:solute:inorganic anion antiporter activity"/>
    <property type="evidence" value="ECO:0007669"/>
    <property type="project" value="InterPro"/>
</dbReference>
<evidence type="ECO:0000256" key="9">
    <source>
        <dbReference type="SAM" id="SignalP"/>
    </source>
</evidence>
<accession>L1JAA6</accession>
<feature type="transmembrane region" description="Helical" evidence="8">
    <location>
        <begin position="374"/>
        <end position="394"/>
    </location>
</feature>
<dbReference type="GO" id="GO:0006820">
    <property type="term" value="P:monoatomic anion transport"/>
    <property type="evidence" value="ECO:0007669"/>
    <property type="project" value="InterPro"/>
</dbReference>
<feature type="transmembrane region" description="Helical" evidence="8">
    <location>
        <begin position="329"/>
        <end position="348"/>
    </location>
</feature>
<reference evidence="12" key="3">
    <citation type="submission" date="2015-06" db="UniProtKB">
        <authorList>
            <consortium name="EnsemblProtists"/>
        </authorList>
    </citation>
    <scope>IDENTIFICATION</scope>
</reference>